<keyword evidence="4" id="KW-1185">Reference proteome</keyword>
<dbReference type="InterPro" id="IPR016181">
    <property type="entry name" value="Acyl_CoA_acyltransferase"/>
</dbReference>
<dbReference type="GO" id="GO:0016747">
    <property type="term" value="F:acyltransferase activity, transferring groups other than amino-acyl groups"/>
    <property type="evidence" value="ECO:0007669"/>
    <property type="project" value="InterPro"/>
</dbReference>
<protein>
    <submittedName>
        <fullName evidence="3">GNAT family N-acetyltransferase</fullName>
    </submittedName>
</protein>
<keyword evidence="3" id="KW-0808">Transferase</keyword>
<evidence type="ECO:0000256" key="1">
    <source>
        <dbReference type="SAM" id="MobiDB-lite"/>
    </source>
</evidence>
<feature type="domain" description="N-acetyltransferase" evidence="2">
    <location>
        <begin position="22"/>
        <end position="213"/>
    </location>
</feature>
<evidence type="ECO:0000313" key="3">
    <source>
        <dbReference type="EMBL" id="RCK70794.1"/>
    </source>
</evidence>
<name>A0A367YY59_9ACTN</name>
<organism evidence="3 4">
    <name type="scientific">Desertihabitans brevis</name>
    <dbReference type="NCBI Taxonomy" id="2268447"/>
    <lineage>
        <taxon>Bacteria</taxon>
        <taxon>Bacillati</taxon>
        <taxon>Actinomycetota</taxon>
        <taxon>Actinomycetes</taxon>
        <taxon>Propionibacteriales</taxon>
        <taxon>Propionibacteriaceae</taxon>
        <taxon>Desertihabitans</taxon>
    </lineage>
</organism>
<dbReference type="RefSeq" id="WP_114125564.1">
    <property type="nucleotide sequence ID" value="NZ_QOUI01000002.1"/>
</dbReference>
<dbReference type="Proteomes" id="UP000252770">
    <property type="component" value="Unassembled WGS sequence"/>
</dbReference>
<evidence type="ECO:0000259" key="2">
    <source>
        <dbReference type="PROSITE" id="PS51186"/>
    </source>
</evidence>
<dbReference type="EMBL" id="QOUI01000002">
    <property type="protein sequence ID" value="RCK70794.1"/>
    <property type="molecule type" value="Genomic_DNA"/>
</dbReference>
<reference evidence="3 4" key="1">
    <citation type="submission" date="2018-07" db="EMBL/GenBank/DDBJ databases">
        <title>Desertimonas flava gen. nov. sp. nov.</title>
        <authorList>
            <person name="Liu S."/>
        </authorList>
    </citation>
    <scope>NUCLEOTIDE SEQUENCE [LARGE SCALE GENOMIC DNA]</scope>
    <source>
        <strain evidence="3 4">16Sb5-5</strain>
    </source>
</reference>
<feature type="region of interest" description="Disordered" evidence="1">
    <location>
        <begin position="1"/>
        <end position="26"/>
    </location>
</feature>
<evidence type="ECO:0000313" key="4">
    <source>
        <dbReference type="Proteomes" id="UP000252770"/>
    </source>
</evidence>
<dbReference type="AlphaFoldDB" id="A0A367YY59"/>
<dbReference type="Gene3D" id="3.40.630.30">
    <property type="match status" value="1"/>
</dbReference>
<sequence>MGIDDETTRSRLGRPQTQSPRYSVRPLDGDTWDAFAELVERNGGVFGGCWCMGHHQAPDGRSYHQIRGIDKRATKEALVRSGRAHAALVLDEDGLAQGWAKYGRFEELPILAQHRRAYEKEPVRPPDWRIACLYTDKSRRREGIARAALGGALDLIQAAGGGTVEAIPEVTSGRVAHGRFLFQASVELFEDHGFERVRQLGKWAWLVRRTVLP</sequence>
<proteinExistence type="predicted"/>
<comment type="caution">
    <text evidence="3">The sequence shown here is derived from an EMBL/GenBank/DDBJ whole genome shotgun (WGS) entry which is preliminary data.</text>
</comment>
<gene>
    <name evidence="3" type="ORF">DT076_05215</name>
</gene>
<dbReference type="PROSITE" id="PS51186">
    <property type="entry name" value="GNAT"/>
    <property type="match status" value="1"/>
</dbReference>
<accession>A0A367YY59</accession>
<dbReference type="SUPFAM" id="SSF55729">
    <property type="entry name" value="Acyl-CoA N-acyltransferases (Nat)"/>
    <property type="match status" value="1"/>
</dbReference>
<dbReference type="InterPro" id="IPR000182">
    <property type="entry name" value="GNAT_dom"/>
</dbReference>